<dbReference type="Gene3D" id="2.130.10.10">
    <property type="entry name" value="YVTN repeat-like/Quinoprotein amine dehydrogenase"/>
    <property type="match status" value="1"/>
</dbReference>
<protein>
    <recommendedName>
        <fullName evidence="5">Virginiamycin B lyase</fullName>
    </recommendedName>
</protein>
<dbReference type="EMBL" id="UXAW01000043">
    <property type="protein sequence ID" value="VDC22478.1"/>
    <property type="molecule type" value="Genomic_DNA"/>
</dbReference>
<feature type="signal peptide" evidence="2">
    <location>
        <begin position="1"/>
        <end position="30"/>
    </location>
</feature>
<dbReference type="AlphaFoldDB" id="A0A3P5WLC3"/>
<feature type="region of interest" description="Disordered" evidence="1">
    <location>
        <begin position="194"/>
        <end position="216"/>
    </location>
</feature>
<dbReference type="PANTHER" id="PTHR47197:SF3">
    <property type="entry name" value="DIHYDRO-HEME D1 DEHYDROGENASE"/>
    <property type="match status" value="1"/>
</dbReference>
<name>A0A3P5WLC3_9RHOB</name>
<keyword evidence="2" id="KW-0732">Signal</keyword>
<sequence>MGFLSPSIRYRNSVLGLALAALALPGAVLAESAFPAPVEFTGRFRASPADAGKPVLPGSSVTIQGSGLQPGQSLTLQRGATVLTPEALTADDKGAVSFTFTLPEDAATGLHPVIAIMDSPSSATVFDVKVSKDVPLAGEEGFSVTRVKSAPGLYQSAYSAKSGALFVAASDFRPPSSALLKLNPQTLEVIAEVTPPPLPEDQREAPAEGAEDRGPQPVGVFGLAVDDEKGTIWTTNTFDNSVAVYSQDDLSLVKQFPAGTVYHARDVKVDGKRGRAYASASATNGVHVFDTETLEKIAVIEIDSGLRGGEFSVMSIALDAEGGQLYAVSRLSNELAVIDLATNEVARVLPLAGAKNASGVDVDPATGTVYVASQDSDNLLIVDPASGEVKHDVTVGAGALGVVFEPVGKLAYVANRGAGTITVVSPEGEVVAVLNGGSYANHVATDGQGNVFAVNKSAGPEDATADHVALIRKAE</sequence>
<dbReference type="Proteomes" id="UP000277498">
    <property type="component" value="Unassembled WGS sequence"/>
</dbReference>
<evidence type="ECO:0000256" key="1">
    <source>
        <dbReference type="SAM" id="MobiDB-lite"/>
    </source>
</evidence>
<evidence type="ECO:0000256" key="2">
    <source>
        <dbReference type="SAM" id="SignalP"/>
    </source>
</evidence>
<keyword evidence="4" id="KW-1185">Reference proteome</keyword>
<evidence type="ECO:0008006" key="5">
    <source>
        <dbReference type="Google" id="ProtNLM"/>
    </source>
</evidence>
<dbReference type="InterPro" id="IPR015943">
    <property type="entry name" value="WD40/YVTN_repeat-like_dom_sf"/>
</dbReference>
<dbReference type="SUPFAM" id="SSF51004">
    <property type="entry name" value="C-terminal (heme d1) domain of cytochrome cd1-nitrite reductase"/>
    <property type="match status" value="1"/>
</dbReference>
<dbReference type="InterPro" id="IPR011048">
    <property type="entry name" value="Haem_d1_sf"/>
</dbReference>
<dbReference type="InterPro" id="IPR051200">
    <property type="entry name" value="Host-pathogen_enzymatic-act"/>
</dbReference>
<organism evidence="3 4">
    <name type="scientific">Pseudogemmobacter humi</name>
    <dbReference type="NCBI Taxonomy" id="2483812"/>
    <lineage>
        <taxon>Bacteria</taxon>
        <taxon>Pseudomonadati</taxon>
        <taxon>Pseudomonadota</taxon>
        <taxon>Alphaproteobacteria</taxon>
        <taxon>Rhodobacterales</taxon>
        <taxon>Paracoccaceae</taxon>
        <taxon>Pseudogemmobacter</taxon>
    </lineage>
</organism>
<reference evidence="3 4" key="1">
    <citation type="submission" date="2018-11" db="EMBL/GenBank/DDBJ databases">
        <authorList>
            <person name="Criscuolo A."/>
        </authorList>
    </citation>
    <scope>NUCLEOTIDE SEQUENCE [LARGE SCALE GENOMIC DNA]</scope>
    <source>
        <strain evidence="3">ACIP111625</strain>
    </source>
</reference>
<feature type="compositionally biased region" description="Basic and acidic residues" evidence="1">
    <location>
        <begin position="200"/>
        <end position="214"/>
    </location>
</feature>
<accession>A0A3P5WLC3</accession>
<proteinExistence type="predicted"/>
<evidence type="ECO:0000313" key="4">
    <source>
        <dbReference type="Proteomes" id="UP000277498"/>
    </source>
</evidence>
<dbReference type="PANTHER" id="PTHR47197">
    <property type="entry name" value="PROTEIN NIRF"/>
    <property type="match status" value="1"/>
</dbReference>
<dbReference type="RefSeq" id="WP_124085228.1">
    <property type="nucleotide sequence ID" value="NZ_UXAW01000043.1"/>
</dbReference>
<feature type="chain" id="PRO_5018260466" description="Virginiamycin B lyase" evidence="2">
    <location>
        <begin position="31"/>
        <end position="475"/>
    </location>
</feature>
<evidence type="ECO:0000313" key="3">
    <source>
        <dbReference type="EMBL" id="VDC22478.1"/>
    </source>
</evidence>
<dbReference type="OrthoDB" id="7197435at2"/>
<gene>
    <name evidence="3" type="ORF">XINFAN_00802</name>
</gene>